<evidence type="ECO:0000313" key="4">
    <source>
        <dbReference type="EMBL" id="EAS48838.1"/>
    </source>
</evidence>
<protein>
    <recommendedName>
        <fullName evidence="3">HPt domain-containing protein</fullName>
    </recommendedName>
</protein>
<evidence type="ECO:0000256" key="1">
    <source>
        <dbReference type="ARBA" id="ARBA00023012"/>
    </source>
</evidence>
<evidence type="ECO:0000259" key="3">
    <source>
        <dbReference type="PROSITE" id="PS50894"/>
    </source>
</evidence>
<dbReference type="Gene3D" id="1.20.120.160">
    <property type="entry name" value="HPT domain"/>
    <property type="match status" value="1"/>
</dbReference>
<dbReference type="InterPro" id="IPR036641">
    <property type="entry name" value="HPT_dom_sf"/>
</dbReference>
<dbReference type="PROSITE" id="PS50894">
    <property type="entry name" value="HPT"/>
    <property type="match status" value="1"/>
</dbReference>
<dbReference type="GO" id="GO:0004672">
    <property type="term" value="F:protein kinase activity"/>
    <property type="evidence" value="ECO:0007669"/>
    <property type="project" value="UniProtKB-ARBA"/>
</dbReference>
<keyword evidence="1" id="KW-0902">Two-component regulatory system</keyword>
<evidence type="ECO:0000256" key="2">
    <source>
        <dbReference type="PROSITE-ProRule" id="PRU00110"/>
    </source>
</evidence>
<dbReference type="InterPro" id="IPR008207">
    <property type="entry name" value="Sig_transdc_His_kin_Hpt_dom"/>
</dbReference>
<gene>
    <name evidence="4" type="ORF">SI859A1_03476</name>
</gene>
<dbReference type="Proteomes" id="UP000000321">
    <property type="component" value="Unassembled WGS sequence"/>
</dbReference>
<dbReference type="EMBL" id="AAPJ01000007">
    <property type="protein sequence ID" value="EAS48838.1"/>
    <property type="molecule type" value="Genomic_DNA"/>
</dbReference>
<name>Q1YEQ7_AURMS</name>
<dbReference type="Pfam" id="PF01627">
    <property type="entry name" value="Hpt"/>
    <property type="match status" value="1"/>
</dbReference>
<dbReference type="BioCyc" id="AURANTIMONAS:SI859A1_03476-MONOMER"/>
<feature type="modified residue" description="Phosphohistidine" evidence="2">
    <location>
        <position position="60"/>
    </location>
</feature>
<dbReference type="HOGENOM" id="CLU_2024091_0_0_5"/>
<keyword evidence="5" id="KW-1185">Reference proteome</keyword>
<comment type="caution">
    <text evidence="4">The sequence shown here is derived from an EMBL/GenBank/DDBJ whole genome shotgun (WGS) entry which is preliminary data.</text>
</comment>
<dbReference type="SUPFAM" id="SSF47226">
    <property type="entry name" value="Histidine-containing phosphotransfer domain, HPT domain"/>
    <property type="match status" value="1"/>
</dbReference>
<feature type="domain" description="HPt" evidence="3">
    <location>
        <begin position="16"/>
        <end position="122"/>
    </location>
</feature>
<dbReference type="GO" id="GO:0000160">
    <property type="term" value="P:phosphorelay signal transduction system"/>
    <property type="evidence" value="ECO:0007669"/>
    <property type="project" value="UniProtKB-KW"/>
</dbReference>
<organism evidence="4 5">
    <name type="scientific">Aurantimonas manganoxydans (strain ATCC BAA-1229 / DSM 21871 / SI85-9A1)</name>
    <dbReference type="NCBI Taxonomy" id="287752"/>
    <lineage>
        <taxon>Bacteria</taxon>
        <taxon>Pseudomonadati</taxon>
        <taxon>Pseudomonadota</taxon>
        <taxon>Alphaproteobacteria</taxon>
        <taxon>Hyphomicrobiales</taxon>
        <taxon>Aurantimonadaceae</taxon>
        <taxon>Aurantimonas</taxon>
    </lineage>
</organism>
<sequence>MWSKGEEYCVMGTDDFRSRIFALGQRFHARLPGQLSELEATLATATADPAAVVSLRMALHAMAGNAPTLGFPQIGTEARRLEAVIAPAAEANRSLTDYEKRQVEDGLETLRALRDEQNETYS</sequence>
<proteinExistence type="predicted"/>
<keyword evidence="2" id="KW-0597">Phosphoprotein</keyword>
<reference evidence="4 5" key="1">
    <citation type="journal article" date="2008" name="Appl. Environ. Microbiol.">
        <title>Genomic insights into Mn(II) oxidation by the marine alphaproteobacterium Aurantimonas sp. strain SI85-9A1.</title>
        <authorList>
            <person name="Dick G.J."/>
            <person name="Podell S."/>
            <person name="Johnson H.A."/>
            <person name="Rivera-Espinoza Y."/>
            <person name="Bernier-Latmani R."/>
            <person name="McCarthy J.K."/>
            <person name="Torpey J.W."/>
            <person name="Clement B.G."/>
            <person name="Gaasterland T."/>
            <person name="Tebo B.M."/>
        </authorList>
    </citation>
    <scope>NUCLEOTIDE SEQUENCE [LARGE SCALE GENOMIC DNA]</scope>
    <source>
        <strain evidence="4 5">SI85-9A1</strain>
    </source>
</reference>
<evidence type="ECO:0000313" key="5">
    <source>
        <dbReference type="Proteomes" id="UP000000321"/>
    </source>
</evidence>
<accession>Q1YEQ7</accession>
<dbReference type="AlphaFoldDB" id="Q1YEQ7"/>